<evidence type="ECO:0000256" key="1">
    <source>
        <dbReference type="SAM" id="MobiDB-lite"/>
    </source>
</evidence>
<evidence type="ECO:0000313" key="4">
    <source>
        <dbReference type="Proteomes" id="UP001141806"/>
    </source>
</evidence>
<evidence type="ECO:0000256" key="2">
    <source>
        <dbReference type="SAM" id="Phobius"/>
    </source>
</evidence>
<keyword evidence="2" id="KW-0812">Transmembrane</keyword>
<dbReference type="AlphaFoldDB" id="A0A9Q0H4D1"/>
<proteinExistence type="predicted"/>
<feature type="region of interest" description="Disordered" evidence="1">
    <location>
        <begin position="188"/>
        <end position="211"/>
    </location>
</feature>
<keyword evidence="4" id="KW-1185">Reference proteome</keyword>
<keyword evidence="2" id="KW-1133">Transmembrane helix</keyword>
<comment type="caution">
    <text evidence="3">The sequence shown here is derived from an EMBL/GenBank/DDBJ whole genome shotgun (WGS) entry which is preliminary data.</text>
</comment>
<dbReference type="Proteomes" id="UP001141806">
    <property type="component" value="Unassembled WGS sequence"/>
</dbReference>
<accession>A0A9Q0H4D1</accession>
<name>A0A9Q0H4D1_9MAGN</name>
<reference evidence="3" key="1">
    <citation type="journal article" date="2023" name="Plant J.">
        <title>The genome of the king protea, Protea cynaroides.</title>
        <authorList>
            <person name="Chang J."/>
            <person name="Duong T.A."/>
            <person name="Schoeman C."/>
            <person name="Ma X."/>
            <person name="Roodt D."/>
            <person name="Barker N."/>
            <person name="Li Z."/>
            <person name="Van de Peer Y."/>
            <person name="Mizrachi E."/>
        </authorList>
    </citation>
    <scope>NUCLEOTIDE SEQUENCE</scope>
    <source>
        <tissue evidence="3">Young leaves</tissue>
    </source>
</reference>
<protein>
    <submittedName>
        <fullName evidence="3">Uncharacterized protein</fullName>
    </submittedName>
</protein>
<keyword evidence="2" id="KW-0472">Membrane</keyword>
<gene>
    <name evidence="3" type="ORF">NE237_024991</name>
</gene>
<organism evidence="3 4">
    <name type="scientific">Protea cynaroides</name>
    <dbReference type="NCBI Taxonomy" id="273540"/>
    <lineage>
        <taxon>Eukaryota</taxon>
        <taxon>Viridiplantae</taxon>
        <taxon>Streptophyta</taxon>
        <taxon>Embryophyta</taxon>
        <taxon>Tracheophyta</taxon>
        <taxon>Spermatophyta</taxon>
        <taxon>Magnoliopsida</taxon>
        <taxon>Proteales</taxon>
        <taxon>Proteaceae</taxon>
        <taxon>Protea</taxon>
    </lineage>
</organism>
<feature type="transmembrane region" description="Helical" evidence="2">
    <location>
        <begin position="60"/>
        <end position="80"/>
    </location>
</feature>
<evidence type="ECO:0000313" key="3">
    <source>
        <dbReference type="EMBL" id="KAJ4957880.1"/>
    </source>
</evidence>
<sequence>MEMICKCVRIEDSHRNPRLVENPRNIESSETAIVQSLPLSAIPSDSFLISSFPALFFPYYPWRILAIEAYLSYFICFLFYPRPPGLNFLIMVVYLSLNVKTSSEGLPETFSNLSVGVARKRLIQKERETLKIERQRREREPRRIETVSDLFGFFFFSLKFTENYYILWFNISFYSRISVKIKEEREQRKAKETSPQITKPPLHPASFSWLW</sequence>
<dbReference type="EMBL" id="JAMYWD010000010">
    <property type="protein sequence ID" value="KAJ4957880.1"/>
    <property type="molecule type" value="Genomic_DNA"/>
</dbReference>